<feature type="transmembrane region" description="Helical" evidence="2">
    <location>
        <begin position="324"/>
        <end position="343"/>
    </location>
</feature>
<name>A0A6C0M3Y1_9ZZZZ</name>
<feature type="transmembrane region" description="Helical" evidence="2">
    <location>
        <begin position="485"/>
        <end position="507"/>
    </location>
</feature>
<dbReference type="SUPFAM" id="SSF49899">
    <property type="entry name" value="Concanavalin A-like lectins/glucanases"/>
    <property type="match status" value="1"/>
</dbReference>
<evidence type="ECO:0000256" key="2">
    <source>
        <dbReference type="SAM" id="Phobius"/>
    </source>
</evidence>
<feature type="transmembrane region" description="Helical" evidence="2">
    <location>
        <begin position="986"/>
        <end position="1004"/>
    </location>
</feature>
<dbReference type="Pfam" id="PF13385">
    <property type="entry name" value="Laminin_G_3"/>
    <property type="match status" value="1"/>
</dbReference>
<dbReference type="Gene3D" id="2.60.120.200">
    <property type="match status" value="1"/>
</dbReference>
<feature type="transmembrane region" description="Helical" evidence="2">
    <location>
        <begin position="254"/>
        <end position="275"/>
    </location>
</feature>
<protein>
    <submittedName>
        <fullName evidence="3">Uncharacterized protein</fullName>
    </submittedName>
</protein>
<feature type="transmembrane region" description="Helical" evidence="2">
    <location>
        <begin position="182"/>
        <end position="201"/>
    </location>
</feature>
<keyword evidence="2" id="KW-1133">Transmembrane helix</keyword>
<feature type="compositionally biased region" description="Pro residues" evidence="1">
    <location>
        <begin position="717"/>
        <end position="733"/>
    </location>
</feature>
<dbReference type="InterPro" id="IPR013320">
    <property type="entry name" value="ConA-like_dom_sf"/>
</dbReference>
<feature type="transmembrane region" description="Helical" evidence="2">
    <location>
        <begin position="649"/>
        <end position="668"/>
    </location>
</feature>
<feature type="region of interest" description="Disordered" evidence="1">
    <location>
        <begin position="714"/>
        <end position="733"/>
    </location>
</feature>
<feature type="transmembrane region" description="Helical" evidence="2">
    <location>
        <begin position="430"/>
        <end position="448"/>
    </location>
</feature>
<organism evidence="3">
    <name type="scientific">viral metagenome</name>
    <dbReference type="NCBI Taxonomy" id="1070528"/>
    <lineage>
        <taxon>unclassified sequences</taxon>
        <taxon>metagenomes</taxon>
        <taxon>organismal metagenomes</taxon>
    </lineage>
</organism>
<keyword evidence="2" id="KW-0812">Transmembrane</keyword>
<keyword evidence="2" id="KW-0472">Membrane</keyword>
<proteinExistence type="predicted"/>
<feature type="transmembrane region" description="Helical" evidence="2">
    <location>
        <begin position="956"/>
        <end position="974"/>
    </location>
</feature>
<dbReference type="EMBL" id="MN740631">
    <property type="protein sequence ID" value="QHU36661.1"/>
    <property type="molecule type" value="Genomic_DNA"/>
</dbReference>
<feature type="transmembrane region" description="Helical" evidence="2">
    <location>
        <begin position="570"/>
        <end position="594"/>
    </location>
</feature>
<evidence type="ECO:0000256" key="1">
    <source>
        <dbReference type="SAM" id="MobiDB-lite"/>
    </source>
</evidence>
<accession>A0A6C0M3Y1</accession>
<feature type="transmembrane region" description="Helical" evidence="2">
    <location>
        <begin position="103"/>
        <end position="124"/>
    </location>
</feature>
<evidence type="ECO:0000313" key="3">
    <source>
        <dbReference type="EMBL" id="QHU36661.1"/>
    </source>
</evidence>
<feature type="transmembrane region" description="Helical" evidence="2">
    <location>
        <begin position="221"/>
        <end position="247"/>
    </location>
</feature>
<feature type="transmembrane region" description="Helical" evidence="2">
    <location>
        <begin position="385"/>
        <end position="409"/>
    </location>
</feature>
<feature type="transmembrane region" description="Helical" evidence="2">
    <location>
        <begin position="536"/>
        <end position="558"/>
    </location>
</feature>
<feature type="transmembrane region" description="Helical" evidence="2">
    <location>
        <begin position="614"/>
        <end position="637"/>
    </location>
</feature>
<feature type="transmembrane region" description="Helical" evidence="2">
    <location>
        <begin position="454"/>
        <end position="473"/>
    </location>
</feature>
<reference evidence="3" key="1">
    <citation type="journal article" date="2020" name="Nature">
        <title>Giant virus diversity and host interactions through global metagenomics.</title>
        <authorList>
            <person name="Schulz F."/>
            <person name="Roux S."/>
            <person name="Paez-Espino D."/>
            <person name="Jungbluth S."/>
            <person name="Walsh D.A."/>
            <person name="Denef V.J."/>
            <person name="McMahon K.D."/>
            <person name="Konstantinidis K.T."/>
            <person name="Eloe-Fadrosh E.A."/>
            <person name="Kyrpides N.C."/>
            <person name="Woyke T."/>
        </authorList>
    </citation>
    <scope>NUCLEOTIDE SEQUENCE</scope>
    <source>
        <strain evidence="3">GVMAG-S-1035124-57</strain>
    </source>
</reference>
<feature type="transmembrane region" description="Helical" evidence="2">
    <location>
        <begin position="71"/>
        <end position="91"/>
    </location>
</feature>
<feature type="transmembrane region" description="Helical" evidence="2">
    <location>
        <begin position="23"/>
        <end position="40"/>
    </location>
</feature>
<dbReference type="AlphaFoldDB" id="A0A6C0M3Y1"/>
<sequence>MQSASASASASAPDPNKSLKLGYYLWLAAIGAIVYAYVFATSRAEMANTTLDPTKIDESTGKPIPNTGHRVITLLPFVWLYAILTKGYTALSIEYASETKFKIGNVILTLLTLVGLVFVSIAATNEERIAQVLKAAYVDIDKEKDESKKAKLISEISEKVNNAKIYPDIEGKERTGWVTTNIVLMGIIFLLFIGLLNAHAVNLSGLAGNNNWTWPDRHITLSAYVLQITSQFVFSFWFPFMMMVYLVKTGATDWFRIVAVVSIVAAIAYNLYNLYNIYIKNGLMTPWLESLKESVKYFLDTSPIMSYFKFVETNDLVDVVAKRVLIFALLCYVAYLMISVYKFKNSLVPCVSTYFESCFWNPNFKQTNKDKTYYDPNKNTPYINALFYTLMMAAGVNILNFITNMLSLYKRFNNRFNNGKDQIPEFPGTFESLKTILLLFGFPFYWIFKLFAQHPLITIGAFIAFAAIGLLLYRSSFDLTAFIEGQRGTVITLFTLFIASLILFGVYTASSGTSSGTNSATSSGTSSGPTASYSDFILRPMMFITVAACIIGIISYFLTSQSRLVTMANLLQYGITALIYIVGIAIVIGVFRAMFSMSRKMGDSVFQVSENSNWVINVLKLLGNVLLYLPCLMLDFVDMLKEQYGLTTRPYLILLAVEAVFILAGLYLPSLVTKAINHTGVQIVSAPISMTVSTKITRYTVQFVDSKGVVSHASGPNPLPPFSPTTTPAPTPTSKPTDINLHNYSYGVSAWFYIHPQPPNTQSNSDTQINMFKFGNDGAIGPKVSYNQKTNTLYIEMSGSGATITPITDIPLQRWNNIVINSDKGALDIFMNGKLVYTGTHLQPANNAAHNVIIGNGMAGDENKKDDEKDKTFGIQGELCNMVLKQDPFTNAEIAWFYKTNKMLNPPLVGVNPDPLNQGDTASYLASQSVSNEIVDNESNVDKTPNNPLSFSTSGATRYGILGAFFGAIMGYLFNRYDANESVKGLLMGTVVFGILGALLGALFSTDGLVANIMKTVANVFVNTF</sequence>